<accession>A0A8S4QD41</accession>
<dbReference type="Proteomes" id="UP000838756">
    <property type="component" value="Unassembled WGS sequence"/>
</dbReference>
<dbReference type="EMBL" id="CAKXAJ010001103">
    <property type="protein sequence ID" value="CAH2207723.1"/>
    <property type="molecule type" value="Genomic_DNA"/>
</dbReference>
<feature type="compositionally biased region" description="Basic residues" evidence="1">
    <location>
        <begin position="9"/>
        <end position="29"/>
    </location>
</feature>
<feature type="non-terminal residue" evidence="2">
    <location>
        <position position="1"/>
    </location>
</feature>
<organism evidence="2 3">
    <name type="scientific">Pararge aegeria aegeria</name>
    <dbReference type="NCBI Taxonomy" id="348720"/>
    <lineage>
        <taxon>Eukaryota</taxon>
        <taxon>Metazoa</taxon>
        <taxon>Ecdysozoa</taxon>
        <taxon>Arthropoda</taxon>
        <taxon>Hexapoda</taxon>
        <taxon>Insecta</taxon>
        <taxon>Pterygota</taxon>
        <taxon>Neoptera</taxon>
        <taxon>Endopterygota</taxon>
        <taxon>Lepidoptera</taxon>
        <taxon>Glossata</taxon>
        <taxon>Ditrysia</taxon>
        <taxon>Papilionoidea</taxon>
        <taxon>Nymphalidae</taxon>
        <taxon>Satyrinae</taxon>
        <taxon>Satyrini</taxon>
        <taxon>Parargina</taxon>
        <taxon>Pararge</taxon>
    </lineage>
</organism>
<dbReference type="AlphaFoldDB" id="A0A8S4QD41"/>
<protein>
    <submittedName>
        <fullName evidence="2">Jg26674 protein</fullName>
    </submittedName>
</protein>
<gene>
    <name evidence="2" type="primary">jg26674</name>
    <name evidence="2" type="ORF">PAEG_LOCUS343</name>
</gene>
<name>A0A8S4QD41_9NEOP</name>
<evidence type="ECO:0000313" key="3">
    <source>
        <dbReference type="Proteomes" id="UP000838756"/>
    </source>
</evidence>
<reference evidence="2" key="1">
    <citation type="submission" date="2022-03" db="EMBL/GenBank/DDBJ databases">
        <authorList>
            <person name="Lindestad O."/>
        </authorList>
    </citation>
    <scope>NUCLEOTIDE SEQUENCE</scope>
</reference>
<evidence type="ECO:0000256" key="1">
    <source>
        <dbReference type="SAM" id="MobiDB-lite"/>
    </source>
</evidence>
<proteinExistence type="predicted"/>
<keyword evidence="3" id="KW-1185">Reference proteome</keyword>
<comment type="caution">
    <text evidence="2">The sequence shown here is derived from an EMBL/GenBank/DDBJ whole genome shotgun (WGS) entry which is preliminary data.</text>
</comment>
<sequence>MGPGASPAQHKHNRKSLPHKKRISRKLKRTNGSSTPQQDIVVINCNDEVPQEEILPDSFVNGVAHQEHLPEDPHHITHE</sequence>
<evidence type="ECO:0000313" key="2">
    <source>
        <dbReference type="EMBL" id="CAH2207723.1"/>
    </source>
</evidence>
<dbReference type="OrthoDB" id="6077919at2759"/>
<feature type="region of interest" description="Disordered" evidence="1">
    <location>
        <begin position="1"/>
        <end position="38"/>
    </location>
</feature>